<protein>
    <submittedName>
        <fullName evidence="3">Sialate O-acetylesterase</fullName>
    </submittedName>
</protein>
<evidence type="ECO:0000259" key="2">
    <source>
        <dbReference type="Pfam" id="PF03629"/>
    </source>
</evidence>
<sequence>MSITDQLRLPNTLSDGMIIQQQKPIYFSGKDKAGLTLSVEFNGLKELTIVDEHGNWTLSFPSMEAGGPFTVTVSGSSEKIISDVYLGEVWLIGGQSNMELPINRTYDEFKEEIDAAHYPLIRQFHVETDLAFEGPKDVMEQGEWKSAVQENIQDFSSLGFFYAKKLHEELNIPVGIIHTAVGGTPVEAWMKEETLRSLGSYDAELDYWKDPNNVEAEIIKDADITKTWYDDLNQNDLGYTEEVKWYEETLDDQSWRAVSVPFMFKDVEDLYSFSGVVWFRKTFFVTEDDLISDSFRIRLGSLINGDETYLNGKKIGETGYRYPPRKYPIKSLDLKSGMNTLVVRLSIDAGNGGFIPTFPYEIELGHKTIDLEGRWSYKIGYRKEKIEPMLFLHYKPSVLYNAILHPLRNVSVRGFLFYQGESNTGQPNGYKDLMKLMIADWRELFKDDVPFYYVQLANYIDPAGDGDDHQWAVLRYEQDRVRFENDKVEMVPAYDCGISYELHPHDKKTLAHRLAHVSLYRDYGTGQPYENIEISTISHEGNLIRLTIKNLTGNLIQSALSPEIEIEISGAWVLQSEFSIKANAVELLVEDSVRDAITGVRYGWRNDPKGYLYDSESDLPLLPFTCPLI</sequence>
<feature type="domain" description="Sialate O-acetylesterase" evidence="2">
    <location>
        <begin position="399"/>
        <end position="515"/>
    </location>
</feature>
<dbReference type="InterPro" id="IPR039329">
    <property type="entry name" value="SIAE"/>
</dbReference>
<dbReference type="AlphaFoldDB" id="A0A2T0W6V0"/>
<evidence type="ECO:0000313" key="4">
    <source>
        <dbReference type="Proteomes" id="UP000238205"/>
    </source>
</evidence>
<organism evidence="3 4">
    <name type="scientific">Alkalibacterium olivapovliticus</name>
    <dbReference type="NCBI Taxonomy" id="99907"/>
    <lineage>
        <taxon>Bacteria</taxon>
        <taxon>Bacillati</taxon>
        <taxon>Bacillota</taxon>
        <taxon>Bacilli</taxon>
        <taxon>Lactobacillales</taxon>
        <taxon>Carnobacteriaceae</taxon>
        <taxon>Alkalibacterium</taxon>
    </lineage>
</organism>
<dbReference type="PANTHER" id="PTHR22901:SF0">
    <property type="entry name" value="SIALATE O-ACETYLESTERASE"/>
    <property type="match status" value="1"/>
</dbReference>
<name>A0A2T0W6V0_9LACT</name>
<dbReference type="PANTHER" id="PTHR22901">
    <property type="entry name" value="SIALATE O-ACETYLESTERASE"/>
    <property type="match status" value="1"/>
</dbReference>
<dbReference type="RefSeq" id="WP_106193882.1">
    <property type="nucleotide sequence ID" value="NZ_PVTO01000014.1"/>
</dbReference>
<dbReference type="Pfam" id="PF03629">
    <property type="entry name" value="SASA"/>
    <property type="match status" value="2"/>
</dbReference>
<dbReference type="Proteomes" id="UP000238205">
    <property type="component" value="Unassembled WGS sequence"/>
</dbReference>
<dbReference type="SUPFAM" id="SSF52266">
    <property type="entry name" value="SGNH hydrolase"/>
    <property type="match status" value="1"/>
</dbReference>
<dbReference type="GO" id="GO:0001681">
    <property type="term" value="F:sialate O-acetylesterase activity"/>
    <property type="evidence" value="ECO:0007669"/>
    <property type="project" value="InterPro"/>
</dbReference>
<accession>A0A2T0W6V0</accession>
<reference evidence="3 4" key="1">
    <citation type="submission" date="2018-03" db="EMBL/GenBank/DDBJ databases">
        <title>Genomic Encyclopedia of Archaeal and Bacterial Type Strains, Phase II (KMG-II): from individual species to whole genera.</title>
        <authorList>
            <person name="Goeker M."/>
        </authorList>
    </citation>
    <scope>NUCLEOTIDE SEQUENCE [LARGE SCALE GENOMIC DNA]</scope>
    <source>
        <strain evidence="3 4">DSM 13175</strain>
    </source>
</reference>
<dbReference type="Gene3D" id="3.40.50.1110">
    <property type="entry name" value="SGNH hydrolase"/>
    <property type="match status" value="2"/>
</dbReference>
<dbReference type="SUPFAM" id="SSF49785">
    <property type="entry name" value="Galactose-binding domain-like"/>
    <property type="match status" value="1"/>
</dbReference>
<dbReference type="InterPro" id="IPR005181">
    <property type="entry name" value="SASA"/>
</dbReference>
<dbReference type="InterPro" id="IPR036514">
    <property type="entry name" value="SGNH_hydro_sf"/>
</dbReference>
<evidence type="ECO:0000313" key="3">
    <source>
        <dbReference type="EMBL" id="PRY82234.1"/>
    </source>
</evidence>
<dbReference type="GO" id="GO:0005975">
    <property type="term" value="P:carbohydrate metabolic process"/>
    <property type="evidence" value="ECO:0007669"/>
    <property type="project" value="TreeGrafter"/>
</dbReference>
<dbReference type="EMBL" id="PVTO01000014">
    <property type="protein sequence ID" value="PRY82234.1"/>
    <property type="molecule type" value="Genomic_DNA"/>
</dbReference>
<dbReference type="InterPro" id="IPR008979">
    <property type="entry name" value="Galactose-bd-like_sf"/>
</dbReference>
<gene>
    <name evidence="3" type="ORF">CLV38_11430</name>
</gene>
<keyword evidence="4" id="KW-1185">Reference proteome</keyword>
<keyword evidence="1" id="KW-0378">Hydrolase</keyword>
<dbReference type="OrthoDB" id="9795554at2"/>
<comment type="caution">
    <text evidence="3">The sequence shown here is derived from an EMBL/GenBank/DDBJ whole genome shotgun (WGS) entry which is preliminary data.</text>
</comment>
<feature type="domain" description="Sialate O-acetylesterase" evidence="2">
    <location>
        <begin position="88"/>
        <end position="194"/>
    </location>
</feature>
<evidence type="ECO:0000256" key="1">
    <source>
        <dbReference type="ARBA" id="ARBA00022801"/>
    </source>
</evidence>
<proteinExistence type="predicted"/>